<dbReference type="Proteomes" id="UP000007076">
    <property type="component" value="Chromosome"/>
</dbReference>
<dbReference type="HOGENOM" id="CLU_177681_0_0_11"/>
<evidence type="ECO:0008006" key="3">
    <source>
        <dbReference type="Google" id="ProtNLM"/>
    </source>
</evidence>
<organism evidence="1 2">
    <name type="scientific">Kitasatospora setae (strain ATCC 33774 / DSM 43861 / JCM 3304 / KCC A-0304 / NBRC 14216 / KM-6054)</name>
    <name type="common">Streptomyces setae</name>
    <dbReference type="NCBI Taxonomy" id="452652"/>
    <lineage>
        <taxon>Bacteria</taxon>
        <taxon>Bacillati</taxon>
        <taxon>Actinomycetota</taxon>
        <taxon>Actinomycetes</taxon>
        <taxon>Kitasatosporales</taxon>
        <taxon>Streptomycetaceae</taxon>
        <taxon>Kitasatospora</taxon>
    </lineage>
</organism>
<sequence length="104" mass="10686">MGDSGFQVEPGALERYSSLLAEQAEQLERIAAATAAITISSDAFGHLPNAQHLAAAYQEHAGASRENVGVIGSAVNGSAHGLSGVSRNYTDHEDYLAGTMGGGR</sequence>
<reference evidence="1 2" key="1">
    <citation type="journal article" date="2010" name="DNA Res.">
        <title>Genome sequence of Kitasatospora setae NBRC 14216T: an evolutionary snapshot of the family Streptomycetaceae.</title>
        <authorList>
            <person name="Ichikawa N."/>
            <person name="Oguchi A."/>
            <person name="Ikeda H."/>
            <person name="Ishikawa J."/>
            <person name="Kitani S."/>
            <person name="Watanabe Y."/>
            <person name="Nakamura S."/>
            <person name="Katano Y."/>
            <person name="Kishi E."/>
            <person name="Sasagawa M."/>
            <person name="Ankai A."/>
            <person name="Fukui S."/>
            <person name="Hashimoto Y."/>
            <person name="Kamata S."/>
            <person name="Otoguro M."/>
            <person name="Tanikawa S."/>
            <person name="Nihira T."/>
            <person name="Horinouchi S."/>
            <person name="Ohnishi Y."/>
            <person name="Hayakawa M."/>
            <person name="Kuzuyama T."/>
            <person name="Arisawa A."/>
            <person name="Nomoto F."/>
            <person name="Miura H."/>
            <person name="Takahashi Y."/>
            <person name="Fujita N."/>
        </authorList>
    </citation>
    <scope>NUCLEOTIDE SEQUENCE [LARGE SCALE GENOMIC DNA]</scope>
    <source>
        <strain evidence="2">ATCC 33774 / DSM 43861 / JCM 3304 / KCC A-0304 / NBRC 14216 / KM-6054</strain>
    </source>
</reference>
<dbReference type="STRING" id="452652.KSE_20590"/>
<evidence type="ECO:0000313" key="2">
    <source>
        <dbReference type="Proteomes" id="UP000007076"/>
    </source>
</evidence>
<evidence type="ECO:0000313" key="1">
    <source>
        <dbReference type="EMBL" id="BAJ27882.1"/>
    </source>
</evidence>
<dbReference type="eggNOG" id="ENOG5032Q6N">
    <property type="taxonomic scope" value="Bacteria"/>
</dbReference>
<accession>E4N9K1</accession>
<name>E4N9K1_KITSK</name>
<protein>
    <recommendedName>
        <fullName evidence="3">ESX-1 secretion-associated protein</fullName>
    </recommendedName>
</protein>
<dbReference type="KEGG" id="ksk:KSE_20590"/>
<dbReference type="RefSeq" id="WP_014135200.1">
    <property type="nucleotide sequence ID" value="NC_016109.1"/>
</dbReference>
<gene>
    <name evidence="1" type="ordered locus">KSE_20590</name>
</gene>
<dbReference type="AlphaFoldDB" id="E4N9K1"/>
<keyword evidence="2" id="KW-1185">Reference proteome</keyword>
<dbReference type="EMBL" id="AP010968">
    <property type="protein sequence ID" value="BAJ27882.1"/>
    <property type="molecule type" value="Genomic_DNA"/>
</dbReference>
<proteinExistence type="predicted"/>
<dbReference type="PATRIC" id="fig|452652.3.peg.2071"/>